<evidence type="ECO:0000259" key="2">
    <source>
        <dbReference type="Pfam" id="PF03724"/>
    </source>
</evidence>
<dbReference type="PANTHER" id="PTHR35535:SF1">
    <property type="entry name" value="HEAT SHOCK PROTEIN HSLJ"/>
    <property type="match status" value="1"/>
</dbReference>
<feature type="signal peptide" evidence="1">
    <location>
        <begin position="1"/>
        <end position="26"/>
    </location>
</feature>
<dbReference type="PROSITE" id="PS51257">
    <property type="entry name" value="PROKAR_LIPOPROTEIN"/>
    <property type="match status" value="1"/>
</dbReference>
<dbReference type="AlphaFoldDB" id="A0A4Q7VPV4"/>
<feature type="domain" description="DUF306" evidence="2">
    <location>
        <begin position="47"/>
        <end position="140"/>
    </location>
</feature>
<keyword evidence="3" id="KW-0346">Stress response</keyword>
<dbReference type="RefSeq" id="WP_165393317.1">
    <property type="nucleotide sequence ID" value="NZ_SHKP01000006.1"/>
</dbReference>
<proteinExistence type="predicted"/>
<organism evidence="3 4">
    <name type="scientific">Rivibacter subsaxonicus</name>
    <dbReference type="NCBI Taxonomy" id="457575"/>
    <lineage>
        <taxon>Bacteria</taxon>
        <taxon>Pseudomonadati</taxon>
        <taxon>Pseudomonadota</taxon>
        <taxon>Betaproteobacteria</taxon>
        <taxon>Burkholderiales</taxon>
        <taxon>Rivibacter</taxon>
    </lineage>
</organism>
<name>A0A4Q7VPV4_9BURK</name>
<evidence type="ECO:0000256" key="1">
    <source>
        <dbReference type="SAM" id="SignalP"/>
    </source>
</evidence>
<dbReference type="Gene3D" id="2.40.128.270">
    <property type="match status" value="1"/>
</dbReference>
<reference evidence="3 4" key="1">
    <citation type="submission" date="2019-02" db="EMBL/GenBank/DDBJ databases">
        <title>Genomic Encyclopedia of Type Strains, Phase IV (KMG-IV): sequencing the most valuable type-strain genomes for metagenomic binning, comparative biology and taxonomic classification.</title>
        <authorList>
            <person name="Goeker M."/>
        </authorList>
    </citation>
    <scope>NUCLEOTIDE SEQUENCE [LARGE SCALE GENOMIC DNA]</scope>
    <source>
        <strain evidence="3 4">DSM 19570</strain>
    </source>
</reference>
<sequence length="160" mass="16431">MRAVQPVSRRPWLAALFAGIGLVSSACNMTPAAKSPEVAGPKPNIFGDWLIESVETRPVIDSSPARLSFGADARVTGNASCNSLMGTFKQSGAAIAIDNVATTRRLCAEAQMEQEKRVLGAVSRVNSAALVNGLLELSGDGKLLIRAAPASAAKAASAPG</sequence>
<evidence type="ECO:0000313" key="3">
    <source>
        <dbReference type="EMBL" id="RZT98178.1"/>
    </source>
</evidence>
<evidence type="ECO:0000313" key="4">
    <source>
        <dbReference type="Proteomes" id="UP000293671"/>
    </source>
</evidence>
<dbReference type="PANTHER" id="PTHR35535">
    <property type="entry name" value="HEAT SHOCK PROTEIN HSLJ"/>
    <property type="match status" value="1"/>
</dbReference>
<gene>
    <name evidence="3" type="ORF">EV670_2588</name>
</gene>
<accession>A0A4Q7VPV4</accession>
<dbReference type="EMBL" id="SHKP01000006">
    <property type="protein sequence ID" value="RZT98178.1"/>
    <property type="molecule type" value="Genomic_DNA"/>
</dbReference>
<dbReference type="InterPro" id="IPR038670">
    <property type="entry name" value="HslJ-like_sf"/>
</dbReference>
<dbReference type="Proteomes" id="UP000293671">
    <property type="component" value="Unassembled WGS sequence"/>
</dbReference>
<protein>
    <submittedName>
        <fullName evidence="3">Heat shock protein HslJ</fullName>
    </submittedName>
</protein>
<dbReference type="InterPro" id="IPR053147">
    <property type="entry name" value="Hsp_HslJ-like"/>
</dbReference>
<keyword evidence="4" id="KW-1185">Reference proteome</keyword>
<feature type="chain" id="PRO_5020998390" evidence="1">
    <location>
        <begin position="27"/>
        <end position="160"/>
    </location>
</feature>
<dbReference type="Pfam" id="PF03724">
    <property type="entry name" value="META"/>
    <property type="match status" value="1"/>
</dbReference>
<comment type="caution">
    <text evidence="3">The sequence shown here is derived from an EMBL/GenBank/DDBJ whole genome shotgun (WGS) entry which is preliminary data.</text>
</comment>
<dbReference type="InterPro" id="IPR005184">
    <property type="entry name" value="DUF306_Meta_HslJ"/>
</dbReference>
<keyword evidence="1" id="KW-0732">Signal</keyword>